<dbReference type="InterPro" id="IPR051311">
    <property type="entry name" value="DedA_domain"/>
</dbReference>
<evidence type="ECO:0000256" key="3">
    <source>
        <dbReference type="ARBA" id="ARBA00022475"/>
    </source>
</evidence>
<keyword evidence="5 7" id="KW-1133">Transmembrane helix</keyword>
<reference evidence="9" key="1">
    <citation type="journal article" date="2024" name="Int. J. Syst. Evol. Microbiol.">
        <title>Turicibacter faecis sp. nov., isolated from faeces of heart failure mouse model.</title>
        <authorList>
            <person name="Imamura Y."/>
            <person name="Motooka D."/>
            <person name="Nakajima Y."/>
            <person name="Ito S."/>
            <person name="Kitakaze M."/>
            <person name="Iida T."/>
            <person name="Nakamura S."/>
        </authorList>
    </citation>
    <scope>NUCLEOTIDE SEQUENCE</scope>
    <source>
        <strain evidence="9">TC023</strain>
    </source>
</reference>
<feature type="domain" description="VTT" evidence="8">
    <location>
        <begin position="29"/>
        <end position="155"/>
    </location>
</feature>
<evidence type="ECO:0000256" key="7">
    <source>
        <dbReference type="SAM" id="Phobius"/>
    </source>
</evidence>
<proteinExistence type="inferred from homology"/>
<organism evidence="9 10">
    <name type="scientific">Turicibacter faecis</name>
    <dbReference type="NCBI Taxonomy" id="2963365"/>
    <lineage>
        <taxon>Bacteria</taxon>
        <taxon>Bacillati</taxon>
        <taxon>Bacillota</taxon>
        <taxon>Erysipelotrichia</taxon>
        <taxon>Erysipelotrichales</taxon>
        <taxon>Turicibacteraceae</taxon>
        <taxon>Turicibacter</taxon>
    </lineage>
</organism>
<keyword evidence="10" id="KW-1185">Reference proteome</keyword>
<name>A0ABM8IPY2_9FIRM</name>
<dbReference type="PANTHER" id="PTHR42709">
    <property type="entry name" value="ALKALINE PHOSPHATASE LIKE PROTEIN"/>
    <property type="match status" value="1"/>
</dbReference>
<feature type="transmembrane region" description="Helical" evidence="7">
    <location>
        <begin position="49"/>
        <end position="71"/>
    </location>
</feature>
<sequence>MEWIIEFIAQYGMIAMFLFIACEYACLPLPSEVVLPLSGAMAVSSGRPLLLVIFISVVAGLLGSMICYSIGYSGGSRVLEFMKHRYPSTKRGIESTQHFYKKYATFSVAIGRVIPLFRTYISFMAGITKQSVTTFILASSIGIFAWNSLLITLGYVLADRWREVMGYYDKGKWFILLGFGLIIGGIALKKVHERKKMKYPL</sequence>
<feature type="transmembrane region" description="Helical" evidence="7">
    <location>
        <begin position="12"/>
        <end position="37"/>
    </location>
</feature>
<gene>
    <name evidence="9" type="ORF">T23_17420</name>
</gene>
<comment type="subcellular location">
    <subcellularLocation>
        <location evidence="1">Cell membrane</location>
        <topology evidence="1">Multi-pass membrane protein</topology>
    </subcellularLocation>
</comment>
<evidence type="ECO:0000256" key="1">
    <source>
        <dbReference type="ARBA" id="ARBA00004651"/>
    </source>
</evidence>
<evidence type="ECO:0000256" key="4">
    <source>
        <dbReference type="ARBA" id="ARBA00022692"/>
    </source>
</evidence>
<dbReference type="InterPro" id="IPR032816">
    <property type="entry name" value="VTT_dom"/>
</dbReference>
<keyword evidence="4 7" id="KW-0812">Transmembrane</keyword>
<evidence type="ECO:0000259" key="8">
    <source>
        <dbReference type="Pfam" id="PF09335"/>
    </source>
</evidence>
<accession>A0ABM8IPY2</accession>
<evidence type="ECO:0000256" key="2">
    <source>
        <dbReference type="ARBA" id="ARBA00010792"/>
    </source>
</evidence>
<dbReference type="PANTHER" id="PTHR42709:SF6">
    <property type="entry name" value="UNDECAPRENYL PHOSPHATE TRANSPORTER A"/>
    <property type="match status" value="1"/>
</dbReference>
<protein>
    <submittedName>
        <fullName evidence="9">Membrane protein</fullName>
    </submittedName>
</protein>
<dbReference type="RefSeq" id="WP_161831073.1">
    <property type="nucleotide sequence ID" value="NZ_AP028127.1"/>
</dbReference>
<keyword evidence="6 7" id="KW-0472">Membrane</keyword>
<evidence type="ECO:0000313" key="10">
    <source>
        <dbReference type="Proteomes" id="UP001432099"/>
    </source>
</evidence>
<evidence type="ECO:0000256" key="6">
    <source>
        <dbReference type="ARBA" id="ARBA00023136"/>
    </source>
</evidence>
<feature type="transmembrane region" description="Helical" evidence="7">
    <location>
        <begin position="170"/>
        <end position="188"/>
    </location>
</feature>
<keyword evidence="3" id="KW-1003">Cell membrane</keyword>
<feature type="transmembrane region" description="Helical" evidence="7">
    <location>
        <begin position="135"/>
        <end position="158"/>
    </location>
</feature>
<dbReference type="Pfam" id="PF09335">
    <property type="entry name" value="VTT_dom"/>
    <property type="match status" value="1"/>
</dbReference>
<dbReference type="EMBL" id="AP028127">
    <property type="protein sequence ID" value="BEH91640.1"/>
    <property type="molecule type" value="Genomic_DNA"/>
</dbReference>
<dbReference type="Proteomes" id="UP001432099">
    <property type="component" value="Chromosome"/>
</dbReference>
<evidence type="ECO:0000256" key="5">
    <source>
        <dbReference type="ARBA" id="ARBA00022989"/>
    </source>
</evidence>
<evidence type="ECO:0000313" key="9">
    <source>
        <dbReference type="EMBL" id="BEH91640.1"/>
    </source>
</evidence>
<comment type="similarity">
    <text evidence="2">Belongs to the DedA family.</text>
</comment>